<sequence>MEVLAIAVNCGSAVVLLLVLLVGRVSRRLLLPRRQHQPLRERRKGVTKCGVRLILYVDGMDMVGFGLFSICFLPFFFFFF</sequence>
<keyword evidence="1" id="KW-1133">Transmembrane helix</keyword>
<feature type="transmembrane region" description="Helical" evidence="1">
    <location>
        <begin position="6"/>
        <end position="25"/>
    </location>
</feature>
<name>A0A8A1LUJ0_AJEC8</name>
<dbReference type="Proteomes" id="UP000663419">
    <property type="component" value="Chromosome 6"/>
</dbReference>
<evidence type="ECO:0000313" key="2">
    <source>
        <dbReference type="EMBL" id="QSS57776.1"/>
    </source>
</evidence>
<keyword evidence="1" id="KW-0472">Membrane</keyword>
<protein>
    <submittedName>
        <fullName evidence="2">Uncharacterized protein</fullName>
    </submittedName>
</protein>
<evidence type="ECO:0000256" key="1">
    <source>
        <dbReference type="SAM" id="Phobius"/>
    </source>
</evidence>
<accession>A0A8A1LUJ0</accession>
<organism evidence="2 3">
    <name type="scientific">Ajellomyces capsulatus (strain H88)</name>
    <name type="common">Darling's disease fungus</name>
    <name type="synonym">Histoplasma capsulatum</name>
    <dbReference type="NCBI Taxonomy" id="544711"/>
    <lineage>
        <taxon>Eukaryota</taxon>
        <taxon>Fungi</taxon>
        <taxon>Dikarya</taxon>
        <taxon>Ascomycota</taxon>
        <taxon>Pezizomycotina</taxon>
        <taxon>Eurotiomycetes</taxon>
        <taxon>Eurotiomycetidae</taxon>
        <taxon>Onygenales</taxon>
        <taxon>Ajellomycetaceae</taxon>
        <taxon>Histoplasma</taxon>
    </lineage>
</organism>
<proteinExistence type="predicted"/>
<evidence type="ECO:0000313" key="3">
    <source>
        <dbReference type="Proteomes" id="UP000663419"/>
    </source>
</evidence>
<gene>
    <name evidence="2" type="ORF">I7I53_12063</name>
</gene>
<dbReference type="AlphaFoldDB" id="A0A8A1LUJ0"/>
<reference evidence="2" key="1">
    <citation type="submission" date="2021-01" db="EMBL/GenBank/DDBJ databases">
        <title>Chromosome-level genome assembly of a human fungal pathogen reveals clustering of transcriptionally co-regulated genes.</title>
        <authorList>
            <person name="Voorhies M."/>
            <person name="Cohen S."/>
            <person name="Shea T.P."/>
            <person name="Petrus S."/>
            <person name="Munoz J.F."/>
            <person name="Poplawski S."/>
            <person name="Goldman W.E."/>
            <person name="Michael T."/>
            <person name="Cuomo C.A."/>
            <person name="Sil A."/>
            <person name="Beyhan S."/>
        </authorList>
    </citation>
    <scope>NUCLEOTIDE SEQUENCE</scope>
    <source>
        <strain evidence="2">H88</strain>
    </source>
</reference>
<feature type="transmembrane region" description="Helical" evidence="1">
    <location>
        <begin position="53"/>
        <end position="79"/>
    </location>
</feature>
<dbReference type="VEuPathDB" id="FungiDB:I7I53_12063"/>
<dbReference type="EMBL" id="CP069107">
    <property type="protein sequence ID" value="QSS57776.1"/>
    <property type="molecule type" value="Genomic_DNA"/>
</dbReference>
<keyword evidence="1" id="KW-0812">Transmembrane</keyword>